<sequence length="105" mass="12519">MMVWQLSRRLLFLSFSVRRGLSQSLYLQRLCTLLSTWVIMLWPRRSRTCSEAQVSDILSFKVPPVLVVRTWLQLYVLIKRIVASRGDWLERPLYLNQLFVMDSSR</sequence>
<evidence type="ECO:0000313" key="1">
    <source>
        <dbReference type="Proteomes" id="UP000504610"/>
    </source>
</evidence>
<dbReference type="AlphaFoldDB" id="A0A6J0LNV7"/>
<protein>
    <submittedName>
        <fullName evidence="2">Uncharacterized protein LOC108832023 isoform X1</fullName>
    </submittedName>
</protein>
<dbReference type="KEGG" id="rsz:108832023"/>
<proteinExistence type="predicted"/>
<dbReference type="RefSeq" id="XP_018461016.1">
    <property type="nucleotide sequence ID" value="XM_018605514.2"/>
</dbReference>
<dbReference type="GeneID" id="108832023"/>
<keyword evidence="1" id="KW-1185">Reference proteome</keyword>
<organism evidence="1 2">
    <name type="scientific">Raphanus sativus</name>
    <name type="common">Radish</name>
    <name type="synonym">Raphanus raphanistrum var. sativus</name>
    <dbReference type="NCBI Taxonomy" id="3726"/>
    <lineage>
        <taxon>Eukaryota</taxon>
        <taxon>Viridiplantae</taxon>
        <taxon>Streptophyta</taxon>
        <taxon>Embryophyta</taxon>
        <taxon>Tracheophyta</taxon>
        <taxon>Spermatophyta</taxon>
        <taxon>Magnoliopsida</taxon>
        <taxon>eudicotyledons</taxon>
        <taxon>Gunneridae</taxon>
        <taxon>Pentapetalae</taxon>
        <taxon>rosids</taxon>
        <taxon>malvids</taxon>
        <taxon>Brassicales</taxon>
        <taxon>Brassicaceae</taxon>
        <taxon>Brassiceae</taxon>
        <taxon>Raphanus</taxon>
    </lineage>
</organism>
<accession>A0A6J0LNV7</accession>
<reference evidence="1" key="1">
    <citation type="journal article" date="2019" name="Database">
        <title>The radish genome database (RadishGD): an integrated information resource for radish genomics.</title>
        <authorList>
            <person name="Yu H.J."/>
            <person name="Baek S."/>
            <person name="Lee Y.J."/>
            <person name="Cho A."/>
            <person name="Mun J.H."/>
        </authorList>
    </citation>
    <scope>NUCLEOTIDE SEQUENCE [LARGE SCALE GENOMIC DNA]</scope>
    <source>
        <strain evidence="1">cv. WK10039</strain>
    </source>
</reference>
<evidence type="ECO:0000313" key="2">
    <source>
        <dbReference type="RefSeq" id="XP_018461016.1"/>
    </source>
</evidence>
<gene>
    <name evidence="2" type="primary">LOC108832023</name>
</gene>
<dbReference type="Proteomes" id="UP000504610">
    <property type="component" value="Chromosome 3"/>
</dbReference>
<dbReference type="OrthoDB" id="308440at2759"/>
<reference evidence="2" key="2">
    <citation type="submission" date="2025-08" db="UniProtKB">
        <authorList>
            <consortium name="RefSeq"/>
        </authorList>
    </citation>
    <scope>IDENTIFICATION</scope>
    <source>
        <tissue evidence="2">Leaf</tissue>
    </source>
</reference>
<name>A0A6J0LNV7_RAPSA</name>